<dbReference type="GO" id="GO:0016746">
    <property type="term" value="F:acyltransferase activity"/>
    <property type="evidence" value="ECO:0007669"/>
    <property type="project" value="UniProtKB-KW"/>
</dbReference>
<gene>
    <name evidence="2" type="ORF">NF685_13225</name>
</gene>
<dbReference type="InterPro" id="IPR002123">
    <property type="entry name" value="Plipid/glycerol_acylTrfase"/>
</dbReference>
<dbReference type="RefSeq" id="WP_252849978.1">
    <property type="nucleotide sequence ID" value="NZ_BAPW01000047.1"/>
</dbReference>
<keyword evidence="2" id="KW-0808">Transferase</keyword>
<dbReference type="SMART" id="SM00563">
    <property type="entry name" value="PlsC"/>
    <property type="match status" value="1"/>
</dbReference>
<keyword evidence="3" id="KW-1185">Reference proteome</keyword>
<dbReference type="EMBL" id="JAMXQU010000012">
    <property type="protein sequence ID" value="MCO6160996.1"/>
    <property type="molecule type" value="Genomic_DNA"/>
</dbReference>
<name>A0ABT1CK86_9PROT</name>
<evidence type="ECO:0000313" key="2">
    <source>
        <dbReference type="EMBL" id="MCO6160996.1"/>
    </source>
</evidence>
<dbReference type="CDD" id="cd06551">
    <property type="entry name" value="LPLAT"/>
    <property type="match status" value="1"/>
</dbReference>
<sequence length="232" mass="25591">MTRSFAGLNRSGEVPEPLSGQGILFYTNHPSWWDPAMFAVLQQRFFPERVAFGPIDALTLQRYPFLGRAGFLPVDPKSSASLRSLLVSASHILSSGGVFWITAQGEFTDAQTRPVRLRPGLAHIVARSPGCMVVPVALDYRFTSESRPEAFIRFGRSISPAALPQGRVATQEALERALEGTMDTLSQDILLRRPVFSPLTSGRSGMGGLYASLQRASAIVFRTRYDPRHARR</sequence>
<dbReference type="Pfam" id="PF01553">
    <property type="entry name" value="Acyltransferase"/>
    <property type="match status" value="1"/>
</dbReference>
<proteinExistence type="predicted"/>
<keyword evidence="2" id="KW-0012">Acyltransferase</keyword>
<evidence type="ECO:0000259" key="1">
    <source>
        <dbReference type="SMART" id="SM00563"/>
    </source>
</evidence>
<protein>
    <submittedName>
        <fullName evidence="2">Lysophospholipid acyltransferase family protein</fullName>
    </submittedName>
</protein>
<reference evidence="2 3" key="1">
    <citation type="submission" date="2022-06" db="EMBL/GenBank/DDBJ databases">
        <title>Whole-genome of Asaia lannensis strain LMG 27011T.</title>
        <authorList>
            <person name="Sombolestani A."/>
        </authorList>
    </citation>
    <scope>NUCLEOTIDE SEQUENCE [LARGE SCALE GENOMIC DNA]</scope>
    <source>
        <strain evidence="2 3">NBRC 102526</strain>
    </source>
</reference>
<organism evidence="2 3">
    <name type="scientific">Asaia lannensis NBRC 102526</name>
    <dbReference type="NCBI Taxonomy" id="1307926"/>
    <lineage>
        <taxon>Bacteria</taxon>
        <taxon>Pseudomonadati</taxon>
        <taxon>Pseudomonadota</taxon>
        <taxon>Alphaproteobacteria</taxon>
        <taxon>Acetobacterales</taxon>
        <taxon>Acetobacteraceae</taxon>
        <taxon>Asaia</taxon>
    </lineage>
</organism>
<feature type="domain" description="Phospholipid/glycerol acyltransferase" evidence="1">
    <location>
        <begin position="23"/>
        <end position="141"/>
    </location>
</feature>
<comment type="caution">
    <text evidence="2">The sequence shown here is derived from an EMBL/GenBank/DDBJ whole genome shotgun (WGS) entry which is preliminary data.</text>
</comment>
<dbReference type="SUPFAM" id="SSF69593">
    <property type="entry name" value="Glycerol-3-phosphate (1)-acyltransferase"/>
    <property type="match status" value="1"/>
</dbReference>
<accession>A0ABT1CK86</accession>
<dbReference type="Proteomes" id="UP001523401">
    <property type="component" value="Unassembled WGS sequence"/>
</dbReference>
<evidence type="ECO:0000313" key="3">
    <source>
        <dbReference type="Proteomes" id="UP001523401"/>
    </source>
</evidence>